<feature type="region of interest" description="Disordered" evidence="1">
    <location>
        <begin position="61"/>
        <end position="177"/>
    </location>
</feature>
<proteinExistence type="predicted"/>
<dbReference type="Proteomes" id="UP001642405">
    <property type="component" value="Unassembled WGS sequence"/>
</dbReference>
<feature type="region of interest" description="Disordered" evidence="1">
    <location>
        <begin position="190"/>
        <end position="219"/>
    </location>
</feature>
<comment type="caution">
    <text evidence="2">The sequence shown here is derived from an EMBL/GenBank/DDBJ whole genome shotgun (WGS) entry which is preliminary data.</text>
</comment>
<keyword evidence="3" id="KW-1185">Reference proteome</keyword>
<feature type="compositionally biased region" description="Polar residues" evidence="1">
    <location>
        <begin position="626"/>
        <end position="635"/>
    </location>
</feature>
<name>A0ABP0BIZ0_9PEZI</name>
<protein>
    <submittedName>
        <fullName evidence="2">Uncharacterized protein</fullName>
    </submittedName>
</protein>
<dbReference type="Pfam" id="PF08728">
    <property type="entry name" value="CRT10"/>
    <property type="match status" value="1"/>
</dbReference>
<feature type="compositionally biased region" description="Low complexity" evidence="1">
    <location>
        <begin position="166"/>
        <end position="177"/>
    </location>
</feature>
<evidence type="ECO:0000313" key="2">
    <source>
        <dbReference type="EMBL" id="CAK7219583.1"/>
    </source>
</evidence>
<dbReference type="EMBL" id="CAWUHB010000018">
    <property type="protein sequence ID" value="CAK7219583.1"/>
    <property type="molecule type" value="Genomic_DNA"/>
</dbReference>
<reference evidence="2 3" key="1">
    <citation type="submission" date="2024-01" db="EMBL/GenBank/DDBJ databases">
        <authorList>
            <person name="Allen C."/>
            <person name="Tagirdzhanova G."/>
        </authorList>
    </citation>
    <scope>NUCLEOTIDE SEQUENCE [LARGE SCALE GENOMIC DNA]</scope>
</reference>
<dbReference type="InterPro" id="IPR014839">
    <property type="entry name" value="Crt10"/>
</dbReference>
<gene>
    <name evidence="2" type="ORF">SCUCBS95973_003864</name>
</gene>
<feature type="compositionally biased region" description="Pro residues" evidence="1">
    <location>
        <begin position="1"/>
        <end position="12"/>
    </location>
</feature>
<feature type="compositionally biased region" description="Low complexity" evidence="1">
    <location>
        <begin position="128"/>
        <end position="142"/>
    </location>
</feature>
<feature type="region of interest" description="Disordered" evidence="1">
    <location>
        <begin position="1"/>
        <end position="21"/>
    </location>
</feature>
<organism evidence="2 3">
    <name type="scientific">Sporothrix curviconia</name>
    <dbReference type="NCBI Taxonomy" id="1260050"/>
    <lineage>
        <taxon>Eukaryota</taxon>
        <taxon>Fungi</taxon>
        <taxon>Dikarya</taxon>
        <taxon>Ascomycota</taxon>
        <taxon>Pezizomycotina</taxon>
        <taxon>Sordariomycetes</taxon>
        <taxon>Sordariomycetidae</taxon>
        <taxon>Ophiostomatales</taxon>
        <taxon>Ophiostomataceae</taxon>
        <taxon>Sporothrix</taxon>
    </lineage>
</organism>
<feature type="compositionally biased region" description="Low complexity" evidence="1">
    <location>
        <begin position="202"/>
        <end position="213"/>
    </location>
</feature>
<feature type="compositionally biased region" description="Basic and acidic residues" evidence="1">
    <location>
        <begin position="591"/>
        <end position="611"/>
    </location>
</feature>
<evidence type="ECO:0000313" key="3">
    <source>
        <dbReference type="Proteomes" id="UP001642405"/>
    </source>
</evidence>
<evidence type="ECO:0000256" key="1">
    <source>
        <dbReference type="SAM" id="MobiDB-lite"/>
    </source>
</evidence>
<feature type="compositionally biased region" description="Acidic residues" evidence="1">
    <location>
        <begin position="88"/>
        <end position="99"/>
    </location>
</feature>
<accession>A0ABP0BIZ0</accession>
<feature type="region of interest" description="Disordered" evidence="1">
    <location>
        <begin position="552"/>
        <end position="635"/>
    </location>
</feature>
<sequence>MADHPPATPPPDTSGQPSLSMATAAAAIADFFNPVNPVPGYQSLENRFGPRARRRIYANLRDADLDDDDQDLSFNDVADASDIGSNVGEDDSGEDDSSEDSGTGDVNGNDNLPGHGNAGGHSMDVDNDTIGINDDNGDNNANSHSEDGGDSEDGDAMVGDAHDGVPAPASNPTAASSDSTILAGLVASAQDDAPDASGGNTAQSSAAPSSGSSTQHGGTAIPRVARARTNLTALSQQYNLYFAVYQSEIHVFRPQPAPEILRGPLLVLCPPPTAAGRQIGGYISRQRPHQANHVITGDLGGAEILLLAYDDGDVVAYYTRHIVDYLRSAKRRRRRRPAPIVPQPFFRETVGITAWGLAIHSQSRLIAVSSNLAEVNVFAFALQPPTPNDPLQHMTQPLKVPDHDTSPKTYSGFSALELESLLRLRDRHWRILLPLGPTGHNIPCIDFISDTNGNATKVAAIDINGTVFLLDIWKVGSRPMKIPSYGSYGMQLGWGVSVIPTEMFLPTAKMPAPDTRQMLDRSLNPNIDSMLYFSHMNESSMTRPKHISTVHDMTEHEPDLDSDISQDDTGDHFTTANSDEDSGSEAFKSSSETRSDFKQDLADSSDAEHSDGSSVDEDGYEHQRNDSVSSADSTAYANDPSMMFRNWDVLLRRNDHCNFRDGCGIGKVMKTPFRLGMIICPSIGLTWPNLNLQTLIRTLKNARYRLDHSQEENLFQARIPLSAEAKHMSRRFFILRSFSNTIELVNTDKAVPSFFISNVLKPPTRSPEDLWDMGPSYYRCSLLHTIPEINLIIVGNMFGRVGLIRPLRNSRPHLTHDAPKWAFRVEWTLPFDRDERAGKRPSCCLLGTAVSPLPESGSGKYGLTGPMRHGRPVRARRFRLILHYMDHTILQYYIKGSKQDCDNLDVGII</sequence>